<reference evidence="3" key="1">
    <citation type="submission" date="2023-06" db="EMBL/GenBank/DDBJ databases">
        <title>Genomic analysis of the entomopathogenic nematode Steinernema hermaphroditum.</title>
        <authorList>
            <person name="Schwarz E.M."/>
            <person name="Heppert J.K."/>
            <person name="Baniya A."/>
            <person name="Schwartz H.T."/>
            <person name="Tan C.-H."/>
            <person name="Antoshechkin I."/>
            <person name="Sternberg P.W."/>
            <person name="Goodrich-Blair H."/>
            <person name="Dillman A.R."/>
        </authorList>
    </citation>
    <scope>NUCLEOTIDE SEQUENCE</scope>
    <source>
        <strain evidence="3">PS9179</strain>
        <tissue evidence="3">Whole animal</tissue>
    </source>
</reference>
<evidence type="ECO:0000256" key="2">
    <source>
        <dbReference type="SAM" id="SignalP"/>
    </source>
</evidence>
<name>A0AA39HU83_9BILA</name>
<dbReference type="AlphaFoldDB" id="A0AA39HU83"/>
<accession>A0AA39HU83</accession>
<keyword evidence="4" id="KW-1185">Reference proteome</keyword>
<dbReference type="EMBL" id="JAUCMV010000003">
    <property type="protein sequence ID" value="KAK0412195.1"/>
    <property type="molecule type" value="Genomic_DNA"/>
</dbReference>
<protein>
    <submittedName>
        <fullName evidence="3">Uncharacterized protein</fullName>
    </submittedName>
</protein>
<keyword evidence="1" id="KW-0812">Transmembrane</keyword>
<feature type="chain" id="PRO_5041460191" evidence="2">
    <location>
        <begin position="24"/>
        <end position="118"/>
    </location>
</feature>
<dbReference type="Proteomes" id="UP001175271">
    <property type="component" value="Unassembled WGS sequence"/>
</dbReference>
<evidence type="ECO:0000313" key="4">
    <source>
        <dbReference type="Proteomes" id="UP001175271"/>
    </source>
</evidence>
<evidence type="ECO:0000256" key="1">
    <source>
        <dbReference type="SAM" id="Phobius"/>
    </source>
</evidence>
<organism evidence="3 4">
    <name type="scientific">Steinernema hermaphroditum</name>
    <dbReference type="NCBI Taxonomy" id="289476"/>
    <lineage>
        <taxon>Eukaryota</taxon>
        <taxon>Metazoa</taxon>
        <taxon>Ecdysozoa</taxon>
        <taxon>Nematoda</taxon>
        <taxon>Chromadorea</taxon>
        <taxon>Rhabditida</taxon>
        <taxon>Tylenchina</taxon>
        <taxon>Panagrolaimomorpha</taxon>
        <taxon>Strongyloidoidea</taxon>
        <taxon>Steinernematidae</taxon>
        <taxon>Steinernema</taxon>
    </lineage>
</organism>
<feature type="transmembrane region" description="Helical" evidence="1">
    <location>
        <begin position="45"/>
        <end position="66"/>
    </location>
</feature>
<comment type="caution">
    <text evidence="3">The sequence shown here is derived from an EMBL/GenBank/DDBJ whole genome shotgun (WGS) entry which is preliminary data.</text>
</comment>
<proteinExistence type="predicted"/>
<sequence length="118" mass="12554">MSPHHHQSSIVLLLTVLCGLIQAAPRSLPEVTSESPPVDGTLQWSIVGGVIVAVVFLVILLAIICFTESCCSRGNSLVYGPSPFYYYGCCDYCCGRLEAIQSDTSVVAGSSVNDVKEV</sequence>
<feature type="signal peptide" evidence="2">
    <location>
        <begin position="1"/>
        <end position="23"/>
    </location>
</feature>
<gene>
    <name evidence="3" type="ORF">QR680_006083</name>
</gene>
<keyword evidence="2" id="KW-0732">Signal</keyword>
<keyword evidence="1" id="KW-1133">Transmembrane helix</keyword>
<keyword evidence="1" id="KW-0472">Membrane</keyword>
<evidence type="ECO:0000313" key="3">
    <source>
        <dbReference type="EMBL" id="KAK0412195.1"/>
    </source>
</evidence>